<feature type="coiled-coil region" evidence="1">
    <location>
        <begin position="474"/>
        <end position="501"/>
    </location>
</feature>
<evidence type="ECO:0000313" key="3">
    <source>
        <dbReference type="EMBL" id="PWZ02716.1"/>
    </source>
</evidence>
<evidence type="ECO:0000256" key="1">
    <source>
        <dbReference type="SAM" id="Coils"/>
    </source>
</evidence>
<name>A0A317XWN1_9BASI</name>
<dbReference type="Proteomes" id="UP000246740">
    <property type="component" value="Unassembled WGS sequence"/>
</dbReference>
<protein>
    <submittedName>
        <fullName evidence="3">Uncharacterized protein</fullName>
    </submittedName>
</protein>
<feature type="compositionally biased region" description="Low complexity" evidence="2">
    <location>
        <begin position="235"/>
        <end position="254"/>
    </location>
</feature>
<feature type="compositionally biased region" description="Polar residues" evidence="2">
    <location>
        <begin position="556"/>
        <end position="586"/>
    </location>
</feature>
<feature type="region of interest" description="Disordered" evidence="2">
    <location>
        <begin position="554"/>
        <end position="646"/>
    </location>
</feature>
<feature type="region of interest" description="Disordered" evidence="2">
    <location>
        <begin position="1"/>
        <end position="25"/>
    </location>
</feature>
<feature type="compositionally biased region" description="Low complexity" evidence="2">
    <location>
        <begin position="791"/>
        <end position="804"/>
    </location>
</feature>
<evidence type="ECO:0000313" key="4">
    <source>
        <dbReference type="Proteomes" id="UP000246740"/>
    </source>
</evidence>
<dbReference type="AlphaFoldDB" id="A0A317XWN1"/>
<organism evidence="3 4">
    <name type="scientific">Testicularia cyperi</name>
    <dbReference type="NCBI Taxonomy" id="1882483"/>
    <lineage>
        <taxon>Eukaryota</taxon>
        <taxon>Fungi</taxon>
        <taxon>Dikarya</taxon>
        <taxon>Basidiomycota</taxon>
        <taxon>Ustilaginomycotina</taxon>
        <taxon>Ustilaginomycetes</taxon>
        <taxon>Ustilaginales</taxon>
        <taxon>Anthracoideaceae</taxon>
        <taxon>Testicularia</taxon>
    </lineage>
</organism>
<evidence type="ECO:0000256" key="2">
    <source>
        <dbReference type="SAM" id="MobiDB-lite"/>
    </source>
</evidence>
<feature type="compositionally biased region" description="Low complexity" evidence="2">
    <location>
        <begin position="94"/>
        <end position="104"/>
    </location>
</feature>
<feature type="compositionally biased region" description="Low complexity" evidence="2">
    <location>
        <begin position="183"/>
        <end position="196"/>
    </location>
</feature>
<feature type="region of interest" description="Disordered" evidence="2">
    <location>
        <begin position="83"/>
        <end position="130"/>
    </location>
</feature>
<feature type="region of interest" description="Disordered" evidence="2">
    <location>
        <begin position="709"/>
        <end position="835"/>
    </location>
</feature>
<feature type="compositionally biased region" description="Polar residues" evidence="2">
    <location>
        <begin position="84"/>
        <end position="93"/>
    </location>
</feature>
<feature type="compositionally biased region" description="Basic and acidic residues" evidence="2">
    <location>
        <begin position="821"/>
        <end position="835"/>
    </location>
</feature>
<keyword evidence="4" id="KW-1185">Reference proteome</keyword>
<proteinExistence type="predicted"/>
<accession>A0A317XWN1</accession>
<feature type="compositionally biased region" description="Polar residues" evidence="2">
    <location>
        <begin position="731"/>
        <end position="756"/>
    </location>
</feature>
<reference evidence="3 4" key="1">
    <citation type="journal article" date="2018" name="Mol. Biol. Evol.">
        <title>Broad Genomic Sampling Reveals a Smut Pathogenic Ancestry of the Fungal Clade Ustilaginomycotina.</title>
        <authorList>
            <person name="Kijpornyongpan T."/>
            <person name="Mondo S.J."/>
            <person name="Barry K."/>
            <person name="Sandor L."/>
            <person name="Lee J."/>
            <person name="Lipzen A."/>
            <person name="Pangilinan J."/>
            <person name="LaButti K."/>
            <person name="Hainaut M."/>
            <person name="Henrissat B."/>
            <person name="Grigoriev I.V."/>
            <person name="Spatafora J.W."/>
            <person name="Aime M.C."/>
        </authorList>
    </citation>
    <scope>NUCLEOTIDE SEQUENCE [LARGE SCALE GENOMIC DNA]</scope>
    <source>
        <strain evidence="3 4">MCA 3645</strain>
    </source>
</reference>
<sequence length="835" mass="88766">MSTSIPSKAQQATITSSARQHTSRHQYYKTPLEALSADPEEAFIMVLPPAEIVMARKVSQRRASVVSHSKSNSIEHIKRVLSQEGGSKSPQMQTHTTSSSVTHSPRILPAPVPPPNGALPPTPGRPTSSIATASPVLAQQEISAPASPRVSRRSLSNRGLTSAEQSALLAKILTDLDKTQKGSLPSSRPASASSSRRVSRNANYHSLGPHQRQTSSARASVVLESPIVSPVPNLSKSADSTPSASPSSTEDSASLVDELSSARSATASDVRGASEVDVSRNKRNSLSPSAALESLKHLEGNFADQSPLPSPSKPTPMQRIASSGVSSQDVAMSRTRSSLSSRSRDSQPGQSATQAAAIAAEAPVESSAIADPTTASAAQEQGLGVAGINEGALPAASSPSVPHVEANWAASLSTLEAVRALAASNSFVTSQESDSIIEEEQSQEIQQDSPEWSKTAVTEIQALRAALRFVLSRGDKLTEALKKTKEERDQANQELATLRANVLAMLSGQIMTPQSPNAVAAPVALPALASGAVVQAIPEQSQTSPAVGAAIAELPTQDSTKTSSVAESQQMQTSKSEPLLTKSQAKTGGGVSIASLRKARQLSDQGAPSQHYVPRSQRMEAQENKEDDDDEDDDDLDDLLHDPYAYPTSRRKAMPDVSMTDFLNASRMSKTEIREHDARRLAEENDTFGRSHSQLLSVQNEPARLGKFFNKLSRKGGDGEKSRLGSGLGRRTSQNMIRVKSSSHSLAPSTAASTTRLMPPMEQSREDTFSPFEEESIIPPASPDYNNASYRSSSSGGRSRSRSSNNPFGKDQLSMNSSLRESVERQGLREAKLFA</sequence>
<feature type="compositionally biased region" description="Polar residues" evidence="2">
    <location>
        <begin position="320"/>
        <end position="330"/>
    </location>
</feature>
<feature type="region of interest" description="Disordered" evidence="2">
    <location>
        <begin position="179"/>
        <end position="285"/>
    </location>
</feature>
<feature type="region of interest" description="Disordered" evidence="2">
    <location>
        <begin position="301"/>
        <end position="376"/>
    </location>
</feature>
<feature type="compositionally biased region" description="Pro residues" evidence="2">
    <location>
        <begin position="108"/>
        <end position="124"/>
    </location>
</feature>
<dbReference type="EMBL" id="KZ819188">
    <property type="protein sequence ID" value="PWZ02716.1"/>
    <property type="molecule type" value="Genomic_DNA"/>
</dbReference>
<feature type="compositionally biased region" description="Polar residues" evidence="2">
    <location>
        <begin position="1"/>
        <end position="20"/>
    </location>
</feature>
<gene>
    <name evidence="3" type="ORF">BCV70DRAFT_203642</name>
</gene>
<keyword evidence="1" id="KW-0175">Coiled coil</keyword>
<dbReference type="InParanoid" id="A0A317XWN1"/>
<feature type="compositionally biased region" description="Low complexity" evidence="2">
    <location>
        <begin position="350"/>
        <end position="370"/>
    </location>
</feature>
<dbReference type="OrthoDB" id="2554357at2759"/>
<feature type="compositionally biased region" description="Acidic residues" evidence="2">
    <location>
        <begin position="625"/>
        <end position="637"/>
    </location>
</feature>
<feature type="region of interest" description="Disordered" evidence="2">
    <location>
        <begin position="430"/>
        <end position="451"/>
    </location>
</feature>